<feature type="domain" description="IPT/TIG" evidence="1">
    <location>
        <begin position="34"/>
        <end position="118"/>
    </location>
</feature>
<evidence type="ECO:0000259" key="1">
    <source>
        <dbReference type="SMART" id="SM00429"/>
    </source>
</evidence>
<evidence type="ECO:0000313" key="2">
    <source>
        <dbReference type="EMBL" id="CAB4741983.1"/>
    </source>
</evidence>
<feature type="domain" description="IPT/TIG" evidence="1">
    <location>
        <begin position="119"/>
        <end position="197"/>
    </location>
</feature>
<sequence length="1608" mass="161918">MVGGLVGLGVLVTVLASVTSGNRSGTLVSVPTSDPTLLFSPQSGTTGSEIHLTGVNLANVAKISFGTIPATSFNVISATELTVIVPEGAVPAQISVTDVDETGVLGSSRFSSVSFTPTSPSVTSFSPTTAAAGETVTISGFNLSAVNSVSFNGKTAVPMSAASNSVTVKVPANATTGNLTVITPDTRSVSAVALTITSPAIISLQPMSASPVTLVTISSVNPSSSTPVAVQFNGTPAWTPFGPPSAFGSLPCAPVANVGSVTRDNWPNAQATCVFGPQGGIVAVAPLGFTTGPVSVRFSDGMVVTSDVQLAAQPVIASISPTSAKPGDTVTIVGSNFTQFPIVTFGTLPAEAATVNAAGTQITAVVPSDAVTGRVIVSADGQATSPILTVTNTPAPLVSGFWPDAGAAGTTVTISGSNLSPSLRVQFGLGALLTPSPCVAPCEALVVTTTSATTTGALTVWSDDSVTKTVVATSPGSFTASASTVNGLVRPSSPTWSGTATVGTTLPDSDRMTTSITLNGIIVSGLSGATRGCVYSGTGFAKFGSAASNGKVGVALSYTSPSVWSITPTASATMTGKIGPRSMALGTFAGAISSTTASGPGCTSSATSATIGLGTKTFTVSASAGSLGAFALNDLVQVGARSGPYGSLPPTNTNLWGTITAYSGTSMTINVVSVSGSGNFADWRISRIKTMTPIDEGGYLVVLAPGPTSATVSWTLSAKLQSSVSLAASDSVAIAAGADVYFTPTCPNIANLGLCAAGAAGSYLWFDSVGSGTPWASGSPTGAQGILSTVGAVKLSGSGMSYEAVLDLNSGGFNLDALYSVAEASAVSMRDAHLRVAFNDPSNFAKLGGALSIQSGAANDGFDIVGTGNALVNVPGLNNVNVSERLAYVNGGIVFAGFLGRSSTGSTPYSSHGVAVGTVGYVNGNGSSTAVNVVGNPYQMTDRTWVLTGTAALPSWVAGIFNAKQTNSTDSSAGSFSAYLTSSADGTIEVGVVVPKSLTLPPVPHLATRIDNFVAGYRMGAVAGNTLWLAANGTAQIDGSSPVDIHLELTGESSPVGMVVTASLTASGQDGKAVWPNILGVHDFNLNVFSVQLNITPEFPFLSVGLAGTGTLPHSLMQYIGATSSVPAQFVVNFSAVDPCLQVTLGTPDGTDTIAALPPGTDDAIKLTYLSINASPNGCTVGVFQVPAGIKIAANSRIFGTRLDLLLSFNPEPTGPTEATKTPTIYGWATLKGGSSTTAIKANFDTYFAAGGWNPVPVLRLEGTLVVGSSANMRLTARCALICNASAHGAVDLLGVSAQMDISVVGIGSPLQAYNASGQVIVAGLTVQLTGNFTVFAGVAPLGFSFAGEVDFPGSALVDKLGVSFGIGVRYIPAWTDLECQNNTKKVSNFRIPDPLPAGCHPARYETAPEGSFTASGNTGGLTKVINGQTEGRYSLTAAFEGLVPPTIGFSATSDFDLSFVTVNVDVGLSLCLQGDCAGKVTAQFKLLFTYQGNDYTIIDLAPSSDWNFTATKTWTWTPGSGSWQTGDSWGGAKVSVSGSVTIALDVATSTAKLNLTMSGSFSASVSIGAGGKWSGVASFGVAFQSNPFRVCSDKKSYSGYSIPSVCL</sequence>
<feature type="domain" description="IPT/TIG" evidence="1">
    <location>
        <begin position="395"/>
        <end position="481"/>
    </location>
</feature>
<organism evidence="2">
    <name type="scientific">freshwater metagenome</name>
    <dbReference type="NCBI Taxonomy" id="449393"/>
    <lineage>
        <taxon>unclassified sequences</taxon>
        <taxon>metagenomes</taxon>
        <taxon>ecological metagenomes</taxon>
    </lineage>
</organism>
<dbReference type="InterPro" id="IPR013783">
    <property type="entry name" value="Ig-like_fold"/>
</dbReference>
<dbReference type="Gene3D" id="2.60.40.10">
    <property type="entry name" value="Immunoglobulins"/>
    <property type="match status" value="4"/>
</dbReference>
<dbReference type="SUPFAM" id="SSF81296">
    <property type="entry name" value="E set domains"/>
    <property type="match status" value="4"/>
</dbReference>
<feature type="domain" description="IPT/TIG" evidence="1">
    <location>
        <begin position="313"/>
        <end position="393"/>
    </location>
</feature>
<dbReference type="SMART" id="SM00429">
    <property type="entry name" value="IPT"/>
    <property type="match status" value="4"/>
</dbReference>
<name>A0A6J6T4W8_9ZZZZ</name>
<dbReference type="EMBL" id="CAEZYY010000003">
    <property type="protein sequence ID" value="CAB4741983.1"/>
    <property type="molecule type" value="Genomic_DNA"/>
</dbReference>
<dbReference type="EMBL" id="CAFBQP010000084">
    <property type="protein sequence ID" value="CAB5066797.1"/>
    <property type="molecule type" value="Genomic_DNA"/>
</dbReference>
<gene>
    <name evidence="2" type="ORF">UFOPK2806_00444</name>
    <name evidence="3" type="ORF">UFOPK4306_01914</name>
</gene>
<proteinExistence type="predicted"/>
<evidence type="ECO:0000313" key="3">
    <source>
        <dbReference type="EMBL" id="CAB5066797.1"/>
    </source>
</evidence>
<dbReference type="CDD" id="cd00603">
    <property type="entry name" value="IPT_PCSR"/>
    <property type="match status" value="1"/>
</dbReference>
<reference evidence="2" key="1">
    <citation type="submission" date="2020-05" db="EMBL/GenBank/DDBJ databases">
        <authorList>
            <person name="Chiriac C."/>
            <person name="Salcher M."/>
            <person name="Ghai R."/>
            <person name="Kavagutti S V."/>
        </authorList>
    </citation>
    <scope>NUCLEOTIDE SEQUENCE</scope>
</reference>
<protein>
    <submittedName>
        <fullName evidence="2">Unannotated protein</fullName>
    </submittedName>
</protein>
<dbReference type="InterPro" id="IPR002909">
    <property type="entry name" value="IPT_dom"/>
</dbReference>
<accession>A0A6J6T4W8</accession>
<dbReference type="InterPro" id="IPR014756">
    <property type="entry name" value="Ig_E-set"/>
</dbReference>